<dbReference type="FunFam" id="1.10.630.10:FF:000010">
    <property type="entry name" value="cytochrome P450 2W1 isoform X2"/>
    <property type="match status" value="1"/>
</dbReference>
<dbReference type="GO" id="GO:0005506">
    <property type="term" value="F:iron ion binding"/>
    <property type="evidence" value="ECO:0007669"/>
    <property type="project" value="InterPro"/>
</dbReference>
<evidence type="ECO:0000256" key="4">
    <source>
        <dbReference type="ARBA" id="ARBA00010617"/>
    </source>
</evidence>
<dbReference type="OrthoDB" id="2789670at2759"/>
<dbReference type="GO" id="GO:0020037">
    <property type="term" value="F:heme binding"/>
    <property type="evidence" value="ECO:0007669"/>
    <property type="project" value="InterPro"/>
</dbReference>
<evidence type="ECO:0000256" key="1">
    <source>
        <dbReference type="ARBA" id="ARBA00001971"/>
    </source>
</evidence>
<dbReference type="GO" id="GO:0016712">
    <property type="term" value="F:oxidoreductase activity, acting on paired donors, with incorporation or reduction of molecular oxygen, reduced flavin or flavoprotein as one donor, and incorporation of one atom of oxygen"/>
    <property type="evidence" value="ECO:0007669"/>
    <property type="project" value="TreeGrafter"/>
</dbReference>
<dbReference type="Gene3D" id="1.10.630.10">
    <property type="entry name" value="Cytochrome P450"/>
    <property type="match status" value="1"/>
</dbReference>
<sequence length="530" mass="59827">MALMEAFLQVSSTGTLICCLLLLLAVYLLFFRSQRDENEPPGPKPLPLLGNLPMLDVNKPYLSLCEMAKQFGPVFTVYFGPKKVVVLAGYKTVREALVNHADEFGDREISPLFHDLSKGHGIIFANGESWREMRRFALTNLRDFGMGKKKIEEKIIEETCHLLEEFEKFGGKPFETTRLMNYAASSVICSIVYGRRFEYTDPQLRSMVDRANESVRLSGTASVQLYNMFPFLGPWLKNLKLIMNNLALDIKEISEVVSSLHQTLNSQDLRGFVDSFLVRMQNAEESGEKNSLFHKQNLILTVANLFVAGTDTTSTTLRWGLLLMAKYPHIQDGVQEEIDQVIGGRQPVSEDRKNLPYTDAVIHETQRFANIAPISIPHMTSCDVHFNGYFIKKGTCVFPLLMSVLWDEDEWETPQNFKPQHFLDNQGRFVKRDAFMPFSAGRRACLGESLARMELFLFFTSLLQRFRFTPPPGVSEDELDLTPADTGIVLEKVWSGWGSTCSSPPSFSVSTSTELIYQSTGKGSGLINIT</sequence>
<dbReference type="InterPro" id="IPR036396">
    <property type="entry name" value="Cyt_P450_sf"/>
</dbReference>
<name>A0A6P6KG08_CARAU</name>
<dbReference type="GO" id="GO:0006805">
    <property type="term" value="P:xenobiotic metabolic process"/>
    <property type="evidence" value="ECO:0007669"/>
    <property type="project" value="TreeGrafter"/>
</dbReference>
<evidence type="ECO:0000256" key="9">
    <source>
        <dbReference type="ARBA" id="ARBA00023002"/>
    </source>
</evidence>
<comment type="subcellular location">
    <subcellularLocation>
        <location evidence="3">Endoplasmic reticulum membrane</location>
    </subcellularLocation>
    <subcellularLocation>
        <location evidence="2">Microsome membrane</location>
    </subcellularLocation>
</comment>
<dbReference type="Pfam" id="PF00067">
    <property type="entry name" value="p450"/>
    <property type="match status" value="1"/>
</dbReference>
<organism evidence="16 17">
    <name type="scientific">Carassius auratus</name>
    <name type="common">Goldfish</name>
    <dbReference type="NCBI Taxonomy" id="7957"/>
    <lineage>
        <taxon>Eukaryota</taxon>
        <taxon>Metazoa</taxon>
        <taxon>Chordata</taxon>
        <taxon>Craniata</taxon>
        <taxon>Vertebrata</taxon>
        <taxon>Euteleostomi</taxon>
        <taxon>Actinopterygii</taxon>
        <taxon>Neopterygii</taxon>
        <taxon>Teleostei</taxon>
        <taxon>Ostariophysi</taxon>
        <taxon>Cypriniformes</taxon>
        <taxon>Cyprinidae</taxon>
        <taxon>Cyprininae</taxon>
        <taxon>Carassius</taxon>
    </lineage>
</organism>
<evidence type="ECO:0000256" key="11">
    <source>
        <dbReference type="ARBA" id="ARBA00023033"/>
    </source>
</evidence>
<dbReference type="PANTHER" id="PTHR24300:SF319">
    <property type="entry name" value="CYTOCHROME P450, FAMILY 2, SUBFAMILY AC, POLYPEPTIDE 1"/>
    <property type="match status" value="1"/>
</dbReference>
<feature type="transmembrane region" description="Helical" evidence="15">
    <location>
        <begin position="6"/>
        <end position="30"/>
    </location>
</feature>
<dbReference type="PRINTS" id="PR00463">
    <property type="entry name" value="EP450I"/>
</dbReference>
<evidence type="ECO:0000313" key="17">
    <source>
        <dbReference type="RefSeq" id="XP_026071223.1"/>
    </source>
</evidence>
<gene>
    <name evidence="17" type="primary">LOC113051560</name>
</gene>
<evidence type="ECO:0000256" key="7">
    <source>
        <dbReference type="ARBA" id="ARBA00022824"/>
    </source>
</evidence>
<evidence type="ECO:0000256" key="15">
    <source>
        <dbReference type="SAM" id="Phobius"/>
    </source>
</evidence>
<reference evidence="17" key="1">
    <citation type="submission" date="2025-08" db="UniProtKB">
        <authorList>
            <consortium name="RefSeq"/>
        </authorList>
    </citation>
    <scope>IDENTIFICATION</scope>
    <source>
        <strain evidence="17">Wakin</strain>
        <tissue evidence="17">Muscle</tissue>
    </source>
</reference>
<dbReference type="Proteomes" id="UP000515129">
    <property type="component" value="Chromosome 3"/>
</dbReference>
<dbReference type="SUPFAM" id="SSF48264">
    <property type="entry name" value="Cytochrome P450"/>
    <property type="match status" value="1"/>
</dbReference>
<keyword evidence="8" id="KW-0492">Microsome</keyword>
<dbReference type="InterPro" id="IPR050182">
    <property type="entry name" value="Cytochrome_P450_fam2"/>
</dbReference>
<evidence type="ECO:0000256" key="10">
    <source>
        <dbReference type="ARBA" id="ARBA00023004"/>
    </source>
</evidence>
<evidence type="ECO:0000256" key="13">
    <source>
        <dbReference type="PIRSR" id="PIRSR602401-1"/>
    </source>
</evidence>
<dbReference type="PANTHER" id="PTHR24300">
    <property type="entry name" value="CYTOCHROME P450 508A4-RELATED"/>
    <property type="match status" value="1"/>
</dbReference>
<dbReference type="PRINTS" id="PR00385">
    <property type="entry name" value="P450"/>
</dbReference>
<accession>A0A6P6KG08</accession>
<evidence type="ECO:0000256" key="14">
    <source>
        <dbReference type="RuleBase" id="RU000461"/>
    </source>
</evidence>
<evidence type="ECO:0000256" key="8">
    <source>
        <dbReference type="ARBA" id="ARBA00022848"/>
    </source>
</evidence>
<keyword evidence="7" id="KW-0256">Endoplasmic reticulum</keyword>
<keyword evidence="10 13" id="KW-0408">Iron</keyword>
<dbReference type="AlphaFoldDB" id="A0A6P6KG08"/>
<keyword evidence="5 13" id="KW-0349">Heme</keyword>
<evidence type="ECO:0000256" key="5">
    <source>
        <dbReference type="ARBA" id="ARBA00022617"/>
    </source>
</evidence>
<comment type="cofactor">
    <cofactor evidence="1 13">
        <name>heme</name>
        <dbReference type="ChEBI" id="CHEBI:30413"/>
    </cofactor>
</comment>
<keyword evidence="12 15" id="KW-0472">Membrane</keyword>
<dbReference type="GO" id="GO:0006082">
    <property type="term" value="P:organic acid metabolic process"/>
    <property type="evidence" value="ECO:0007669"/>
    <property type="project" value="TreeGrafter"/>
</dbReference>
<evidence type="ECO:0000256" key="12">
    <source>
        <dbReference type="ARBA" id="ARBA00023136"/>
    </source>
</evidence>
<dbReference type="InterPro" id="IPR001128">
    <property type="entry name" value="Cyt_P450"/>
</dbReference>
<keyword evidence="16" id="KW-1185">Reference proteome</keyword>
<dbReference type="InterPro" id="IPR017972">
    <property type="entry name" value="Cyt_P450_CS"/>
</dbReference>
<feature type="binding site" description="axial binding residue" evidence="13">
    <location>
        <position position="445"/>
    </location>
    <ligand>
        <name>heme</name>
        <dbReference type="ChEBI" id="CHEBI:30413"/>
    </ligand>
    <ligandPart>
        <name>Fe</name>
        <dbReference type="ChEBI" id="CHEBI:18248"/>
    </ligandPart>
</feature>
<keyword evidence="15" id="KW-0812">Transmembrane</keyword>
<evidence type="ECO:0000256" key="2">
    <source>
        <dbReference type="ARBA" id="ARBA00004524"/>
    </source>
</evidence>
<keyword evidence="11 14" id="KW-0503">Monooxygenase</keyword>
<dbReference type="RefSeq" id="XP_026071223.1">
    <property type="nucleotide sequence ID" value="XM_026215438.1"/>
</dbReference>
<dbReference type="InterPro" id="IPR002401">
    <property type="entry name" value="Cyt_P450_E_grp-I"/>
</dbReference>
<evidence type="ECO:0000256" key="6">
    <source>
        <dbReference type="ARBA" id="ARBA00022723"/>
    </source>
</evidence>
<dbReference type="GeneID" id="113051560"/>
<protein>
    <submittedName>
        <fullName evidence="17">Cytochrome P450 2K1 isoform X1</fullName>
    </submittedName>
</protein>
<proteinExistence type="inferred from homology"/>
<dbReference type="KEGG" id="caua:113051560"/>
<evidence type="ECO:0000256" key="3">
    <source>
        <dbReference type="ARBA" id="ARBA00004586"/>
    </source>
</evidence>
<dbReference type="GO" id="GO:0046222">
    <property type="term" value="P:aflatoxin metabolic process"/>
    <property type="evidence" value="ECO:0007669"/>
    <property type="project" value="UniProtKB-ARBA"/>
</dbReference>
<dbReference type="GO" id="GO:0005789">
    <property type="term" value="C:endoplasmic reticulum membrane"/>
    <property type="evidence" value="ECO:0007669"/>
    <property type="project" value="UniProtKB-SubCell"/>
</dbReference>
<keyword evidence="15" id="KW-1133">Transmembrane helix</keyword>
<dbReference type="PROSITE" id="PS00086">
    <property type="entry name" value="CYTOCHROME_P450"/>
    <property type="match status" value="1"/>
</dbReference>
<keyword evidence="9 14" id="KW-0560">Oxidoreductase</keyword>
<evidence type="ECO:0000313" key="16">
    <source>
        <dbReference type="Proteomes" id="UP000515129"/>
    </source>
</evidence>
<comment type="similarity">
    <text evidence="4 14">Belongs to the cytochrome P450 family.</text>
</comment>
<keyword evidence="6 13" id="KW-0479">Metal-binding</keyword>